<feature type="transmembrane region" description="Helical" evidence="1">
    <location>
        <begin position="76"/>
        <end position="93"/>
    </location>
</feature>
<organism evidence="2 3">
    <name type="scientific">Flavobacterium pectinovorum</name>
    <dbReference type="NCBI Taxonomy" id="29533"/>
    <lineage>
        <taxon>Bacteria</taxon>
        <taxon>Pseudomonadati</taxon>
        <taxon>Bacteroidota</taxon>
        <taxon>Flavobacteriia</taxon>
        <taxon>Flavobacteriales</taxon>
        <taxon>Flavobacteriaceae</taxon>
        <taxon>Flavobacterium</taxon>
    </lineage>
</organism>
<dbReference type="AlphaFoldDB" id="A0A502EIX0"/>
<reference evidence="2 3" key="1">
    <citation type="journal article" date="2019" name="Environ. Microbiol.">
        <title>Species interactions and distinct microbial communities in high Arctic permafrost affected cryosols are associated with the CH4 and CO2 gas fluxes.</title>
        <authorList>
            <person name="Altshuler I."/>
            <person name="Hamel J."/>
            <person name="Turney S."/>
            <person name="Magnuson E."/>
            <person name="Levesque R."/>
            <person name="Greer C."/>
            <person name="Whyte L.G."/>
        </authorList>
    </citation>
    <scope>NUCLEOTIDE SEQUENCE [LARGE SCALE GENOMIC DNA]</scope>
    <source>
        <strain evidence="2 3">42</strain>
    </source>
</reference>
<evidence type="ECO:0000256" key="1">
    <source>
        <dbReference type="SAM" id="Phobius"/>
    </source>
</evidence>
<sequence length="121" mass="14241">MKKNLIEFIKIINGIYLISILIWGLFWFTSIKETDNRTLIIVSIFLFGTQIIILLCSIAFYFLTKNILLIKEQIKYSLIILISVIDLLFLISGRESDSTTLIFIFFINTLSILYIYKNRYL</sequence>
<comment type="caution">
    <text evidence="2">The sequence shown here is derived from an EMBL/GenBank/DDBJ whole genome shotgun (WGS) entry which is preliminary data.</text>
</comment>
<evidence type="ECO:0000313" key="3">
    <source>
        <dbReference type="Proteomes" id="UP000319700"/>
    </source>
</evidence>
<keyword evidence="1" id="KW-0472">Membrane</keyword>
<keyword evidence="1" id="KW-1133">Transmembrane helix</keyword>
<protein>
    <submittedName>
        <fullName evidence="2">Uncharacterized protein</fullName>
    </submittedName>
</protein>
<name>A0A502EIX0_9FLAO</name>
<gene>
    <name evidence="2" type="ORF">EAH81_19365</name>
</gene>
<keyword evidence="3" id="KW-1185">Reference proteome</keyword>
<keyword evidence="1" id="KW-0812">Transmembrane</keyword>
<feature type="transmembrane region" description="Helical" evidence="1">
    <location>
        <begin position="40"/>
        <end position="64"/>
    </location>
</feature>
<feature type="transmembrane region" description="Helical" evidence="1">
    <location>
        <begin position="99"/>
        <end position="116"/>
    </location>
</feature>
<dbReference type="EMBL" id="RCZH01000013">
    <property type="protein sequence ID" value="TPG37648.1"/>
    <property type="molecule type" value="Genomic_DNA"/>
</dbReference>
<dbReference type="Proteomes" id="UP000319700">
    <property type="component" value="Unassembled WGS sequence"/>
</dbReference>
<proteinExistence type="predicted"/>
<evidence type="ECO:0000313" key="2">
    <source>
        <dbReference type="EMBL" id="TPG37648.1"/>
    </source>
</evidence>
<feature type="transmembrane region" description="Helical" evidence="1">
    <location>
        <begin position="7"/>
        <end position="28"/>
    </location>
</feature>
<accession>A0A502EIX0</accession>